<name>A0A4Y2NP32_ARAVE</name>
<accession>A0A4Y2NP32</accession>
<comment type="caution">
    <text evidence="1">The sequence shown here is derived from an EMBL/GenBank/DDBJ whole genome shotgun (WGS) entry which is preliminary data.</text>
</comment>
<proteinExistence type="predicted"/>
<dbReference type="AlphaFoldDB" id="A0A4Y2NP32"/>
<reference evidence="1 2" key="1">
    <citation type="journal article" date="2019" name="Sci. Rep.">
        <title>Orb-weaving spider Araneus ventricosus genome elucidates the spidroin gene catalogue.</title>
        <authorList>
            <person name="Kono N."/>
            <person name="Nakamura H."/>
            <person name="Ohtoshi R."/>
            <person name="Moran D.A.P."/>
            <person name="Shinohara A."/>
            <person name="Yoshida Y."/>
            <person name="Fujiwara M."/>
            <person name="Mori M."/>
            <person name="Tomita M."/>
            <person name="Arakawa K."/>
        </authorList>
    </citation>
    <scope>NUCLEOTIDE SEQUENCE [LARGE SCALE GENOMIC DNA]</scope>
</reference>
<gene>
    <name evidence="1" type="ORF">AVEN_164106_1</name>
</gene>
<evidence type="ECO:0000313" key="2">
    <source>
        <dbReference type="Proteomes" id="UP000499080"/>
    </source>
</evidence>
<dbReference type="EMBL" id="BGPR01009542">
    <property type="protein sequence ID" value="GBN40692.1"/>
    <property type="molecule type" value="Genomic_DNA"/>
</dbReference>
<protein>
    <submittedName>
        <fullName evidence="1">Uncharacterized protein</fullName>
    </submittedName>
</protein>
<organism evidence="1 2">
    <name type="scientific">Araneus ventricosus</name>
    <name type="common">Orbweaver spider</name>
    <name type="synonym">Epeira ventricosa</name>
    <dbReference type="NCBI Taxonomy" id="182803"/>
    <lineage>
        <taxon>Eukaryota</taxon>
        <taxon>Metazoa</taxon>
        <taxon>Ecdysozoa</taxon>
        <taxon>Arthropoda</taxon>
        <taxon>Chelicerata</taxon>
        <taxon>Arachnida</taxon>
        <taxon>Araneae</taxon>
        <taxon>Araneomorphae</taxon>
        <taxon>Entelegynae</taxon>
        <taxon>Araneoidea</taxon>
        <taxon>Araneidae</taxon>
        <taxon>Araneus</taxon>
    </lineage>
</organism>
<evidence type="ECO:0000313" key="1">
    <source>
        <dbReference type="EMBL" id="GBN40692.1"/>
    </source>
</evidence>
<keyword evidence="2" id="KW-1185">Reference proteome</keyword>
<dbReference type="Proteomes" id="UP000499080">
    <property type="component" value="Unassembled WGS sequence"/>
</dbReference>
<sequence>MLNVNELSNTCHQQAAAETEWRVVEARWAHNPEVRGSKPRSVDGIFPRYSKKNALTLTNYRILVARRKDEEVVQWKRWAHNLRSGGSKPR</sequence>